<gene>
    <name evidence="1" type="ORF">OWV82_015200</name>
</gene>
<sequence>MLTATAPMLVKELIPAKSATSSRAVKQHLFSLIQSCNNVEALAQIHTQIIINGFSQKNHILVKLLSFYITSGDLMHARKVFKKIENPSTTIWNQMIKGHGKSETPEKSVELYKQMVGKETEPDEFTYSFLLTACARWGLFREGEQVHQRVLSTGYSSNVFIRTNLMNLYVMRGGDDGIAHARRVFDDMRERNIVSWNSLLKGYVKCGDIEGALRVFDEMPERNVVSWTTLISGCAQNGKCKKALSLFNEMRRAHVGADQVALVAVLSACSELGDLNLGKCIHSYVVETLCVGTGTISITLNNALIHMYASCGEIEEAYQVFRKMQRRSTVSWTSMITGFAKQGYAQEALVLFEWMESSLEGKEAKPDEISFLGVLCACSHGGFIDEGRQFFQCMNQTYGIKPKIEHYGCMIDLLSRAGFLEEAFSLVQNMPMKPSNAVWGSLLLGCRIYNNAELASQVAQKLVVELDPDQAAAGYLVLLANVYATSKRWLDVAAVRQKLIKMGVKQPPGRSWVQIDGFFHDFLAGDTTHKHASLIYKTIGEITLQSMWEGYPDILVLCSGVEE</sequence>
<dbReference type="Proteomes" id="UP001164539">
    <property type="component" value="Chromosome 8"/>
</dbReference>
<evidence type="ECO:0000313" key="1">
    <source>
        <dbReference type="EMBL" id="KAJ4713052.1"/>
    </source>
</evidence>
<comment type="caution">
    <text evidence="1">The sequence shown here is derived from an EMBL/GenBank/DDBJ whole genome shotgun (WGS) entry which is preliminary data.</text>
</comment>
<keyword evidence="2" id="KW-1185">Reference proteome</keyword>
<evidence type="ECO:0000313" key="2">
    <source>
        <dbReference type="Proteomes" id="UP001164539"/>
    </source>
</evidence>
<dbReference type="EMBL" id="CM051401">
    <property type="protein sequence ID" value="KAJ4713052.1"/>
    <property type="molecule type" value="Genomic_DNA"/>
</dbReference>
<accession>A0ACC1XQA2</accession>
<proteinExistence type="predicted"/>
<reference evidence="1 2" key="1">
    <citation type="journal article" date="2023" name="Science">
        <title>Complex scaffold remodeling in plant triterpene biosynthesis.</title>
        <authorList>
            <person name="De La Pena R."/>
            <person name="Hodgson H."/>
            <person name="Liu J.C."/>
            <person name="Stephenson M.J."/>
            <person name="Martin A.C."/>
            <person name="Owen C."/>
            <person name="Harkess A."/>
            <person name="Leebens-Mack J."/>
            <person name="Jimenez L.E."/>
            <person name="Osbourn A."/>
            <person name="Sattely E.S."/>
        </authorList>
    </citation>
    <scope>NUCLEOTIDE SEQUENCE [LARGE SCALE GENOMIC DNA]</scope>
    <source>
        <strain evidence="2">cv. JPN11</strain>
        <tissue evidence="1">Leaf</tissue>
    </source>
</reference>
<protein>
    <submittedName>
        <fullName evidence="1">Pentatricopeptide repeat-containing protein</fullName>
    </submittedName>
</protein>
<organism evidence="1 2">
    <name type="scientific">Melia azedarach</name>
    <name type="common">Chinaberry tree</name>
    <dbReference type="NCBI Taxonomy" id="155640"/>
    <lineage>
        <taxon>Eukaryota</taxon>
        <taxon>Viridiplantae</taxon>
        <taxon>Streptophyta</taxon>
        <taxon>Embryophyta</taxon>
        <taxon>Tracheophyta</taxon>
        <taxon>Spermatophyta</taxon>
        <taxon>Magnoliopsida</taxon>
        <taxon>eudicotyledons</taxon>
        <taxon>Gunneridae</taxon>
        <taxon>Pentapetalae</taxon>
        <taxon>rosids</taxon>
        <taxon>malvids</taxon>
        <taxon>Sapindales</taxon>
        <taxon>Meliaceae</taxon>
        <taxon>Melia</taxon>
    </lineage>
</organism>
<name>A0ACC1XQA2_MELAZ</name>